<proteinExistence type="predicted"/>
<dbReference type="OrthoDB" id="3515453at2759"/>
<dbReference type="InterPro" id="IPR057229">
    <property type="entry name" value="DUF7907"/>
</dbReference>
<dbReference type="AlphaFoldDB" id="A0A367L261"/>
<evidence type="ECO:0000313" key="4">
    <source>
        <dbReference type="Proteomes" id="UP000253664"/>
    </source>
</evidence>
<keyword evidence="1" id="KW-0732">Signal</keyword>
<name>A0A367L261_9HYPO</name>
<sequence>MKLIITISALLLGSFVTADDVQSKPFNLVIQSAADKVLNRQRFSACHSGAAIESFCVSGRFGADFYFNTTEGSQTPIPGYEPPGVIVWNLPLGGEPNHVSEPMTFWNDPSTNVALPLLQPGNDRQYVTFDKDNQLAIFSYLDDSHTPPTGNELKPLKNWFVCQTYYSGYRYLTLAWVMGNGSAKPQNPSCVKVEVERRFV</sequence>
<dbReference type="Proteomes" id="UP000253664">
    <property type="component" value="Unassembled WGS sequence"/>
</dbReference>
<feature type="signal peptide" evidence="1">
    <location>
        <begin position="1"/>
        <end position="18"/>
    </location>
</feature>
<feature type="domain" description="DUF7907" evidence="2">
    <location>
        <begin position="23"/>
        <end position="196"/>
    </location>
</feature>
<evidence type="ECO:0000256" key="1">
    <source>
        <dbReference type="SAM" id="SignalP"/>
    </source>
</evidence>
<dbReference type="Pfam" id="PF25484">
    <property type="entry name" value="DUF7907"/>
    <property type="match status" value="1"/>
</dbReference>
<evidence type="ECO:0000259" key="2">
    <source>
        <dbReference type="Pfam" id="PF25484"/>
    </source>
</evidence>
<evidence type="ECO:0000313" key="3">
    <source>
        <dbReference type="EMBL" id="RCI08519.1"/>
    </source>
</evidence>
<organism evidence="3 4">
    <name type="scientific">Ophiocordyceps polyrhachis-furcata BCC 54312</name>
    <dbReference type="NCBI Taxonomy" id="1330021"/>
    <lineage>
        <taxon>Eukaryota</taxon>
        <taxon>Fungi</taxon>
        <taxon>Dikarya</taxon>
        <taxon>Ascomycota</taxon>
        <taxon>Pezizomycotina</taxon>
        <taxon>Sordariomycetes</taxon>
        <taxon>Hypocreomycetidae</taxon>
        <taxon>Hypocreales</taxon>
        <taxon>Ophiocordycipitaceae</taxon>
        <taxon>Ophiocordyceps</taxon>
    </lineage>
</organism>
<dbReference type="EMBL" id="LKCN02000019">
    <property type="protein sequence ID" value="RCI08519.1"/>
    <property type="molecule type" value="Genomic_DNA"/>
</dbReference>
<keyword evidence="4" id="KW-1185">Reference proteome</keyword>
<comment type="caution">
    <text evidence="3">The sequence shown here is derived from an EMBL/GenBank/DDBJ whole genome shotgun (WGS) entry which is preliminary data.</text>
</comment>
<reference evidence="3 4" key="1">
    <citation type="journal article" date="2015" name="BMC Genomics">
        <title>Insights from the genome of Ophiocordyceps polyrhachis-furcata to pathogenicity and host specificity in insect fungi.</title>
        <authorList>
            <person name="Wichadakul D."/>
            <person name="Kobmoo N."/>
            <person name="Ingsriswang S."/>
            <person name="Tangphatsornruang S."/>
            <person name="Chantasingh D."/>
            <person name="Luangsa-ard J.J."/>
            <person name="Eurwilaichitr L."/>
        </authorList>
    </citation>
    <scope>NUCLEOTIDE SEQUENCE [LARGE SCALE GENOMIC DNA]</scope>
    <source>
        <strain evidence="3 4">BCC 54312</strain>
    </source>
</reference>
<protein>
    <recommendedName>
        <fullName evidence="2">DUF7907 domain-containing protein</fullName>
    </recommendedName>
</protein>
<gene>
    <name evidence="3" type="ORF">L249_8884</name>
</gene>
<feature type="chain" id="PRO_5016976576" description="DUF7907 domain-containing protein" evidence="1">
    <location>
        <begin position="19"/>
        <end position="200"/>
    </location>
</feature>
<accession>A0A367L261</accession>
<dbReference type="STRING" id="1330021.A0A367L261"/>